<evidence type="ECO:0000313" key="1">
    <source>
        <dbReference type="EMBL" id="KAK5917773.1"/>
    </source>
</evidence>
<protein>
    <submittedName>
        <fullName evidence="1">Uncharacterized protein</fullName>
    </submittedName>
</protein>
<evidence type="ECO:0000313" key="2">
    <source>
        <dbReference type="Proteomes" id="UP001331515"/>
    </source>
</evidence>
<gene>
    <name evidence="1" type="ORF">CgunFtcFv8_002589</name>
</gene>
<comment type="caution">
    <text evidence="1">The sequence shown here is derived from an EMBL/GenBank/DDBJ whole genome shotgun (WGS) entry which is preliminary data.</text>
</comment>
<proteinExistence type="predicted"/>
<organism evidence="1 2">
    <name type="scientific">Champsocephalus gunnari</name>
    <name type="common">Mackerel icefish</name>
    <dbReference type="NCBI Taxonomy" id="52237"/>
    <lineage>
        <taxon>Eukaryota</taxon>
        <taxon>Metazoa</taxon>
        <taxon>Chordata</taxon>
        <taxon>Craniata</taxon>
        <taxon>Vertebrata</taxon>
        <taxon>Euteleostomi</taxon>
        <taxon>Actinopterygii</taxon>
        <taxon>Neopterygii</taxon>
        <taxon>Teleostei</taxon>
        <taxon>Neoteleostei</taxon>
        <taxon>Acanthomorphata</taxon>
        <taxon>Eupercaria</taxon>
        <taxon>Perciformes</taxon>
        <taxon>Notothenioidei</taxon>
        <taxon>Channichthyidae</taxon>
        <taxon>Champsocephalus</taxon>
    </lineage>
</organism>
<name>A0AAN8DH68_CHAGU</name>
<sequence length="84" mass="9944">METDCRMRRGREFQSLGAEQLKARAPMVLRRELGMVRSPTEEERRVREGVLLEEIPCTTVQTLLINHSRNDQMYTLYITDKKYV</sequence>
<dbReference type="Proteomes" id="UP001331515">
    <property type="component" value="Unassembled WGS sequence"/>
</dbReference>
<dbReference type="AlphaFoldDB" id="A0AAN8DH68"/>
<keyword evidence="2" id="KW-1185">Reference proteome</keyword>
<dbReference type="EMBL" id="JAURVH010001525">
    <property type="protein sequence ID" value="KAK5917773.1"/>
    <property type="molecule type" value="Genomic_DNA"/>
</dbReference>
<reference evidence="1 2" key="1">
    <citation type="journal article" date="2023" name="Mol. Biol. Evol.">
        <title>Genomics of Secondarily Temperate Adaptation in the Only Non-Antarctic Icefish.</title>
        <authorList>
            <person name="Rivera-Colon A.G."/>
            <person name="Rayamajhi N."/>
            <person name="Minhas B.F."/>
            <person name="Madrigal G."/>
            <person name="Bilyk K.T."/>
            <person name="Yoon V."/>
            <person name="Hune M."/>
            <person name="Gregory S."/>
            <person name="Cheng C.H.C."/>
            <person name="Catchen J.M."/>
        </authorList>
    </citation>
    <scope>NUCLEOTIDE SEQUENCE [LARGE SCALE GENOMIC DNA]</scope>
    <source>
        <tissue evidence="1">White muscle</tissue>
    </source>
</reference>
<accession>A0AAN8DH68</accession>